<dbReference type="VEuPathDB" id="FungiDB:A1O9_02175"/>
<dbReference type="AlphaFoldDB" id="A0A072PKH3"/>
<dbReference type="InterPro" id="IPR031309">
    <property type="entry name" value="Ribosomal_uL5_C"/>
</dbReference>
<dbReference type="Proteomes" id="UP000027920">
    <property type="component" value="Unassembled WGS sequence"/>
</dbReference>
<dbReference type="EMBL" id="AMGV01000002">
    <property type="protein sequence ID" value="KEF60614.1"/>
    <property type="molecule type" value="Genomic_DNA"/>
</dbReference>
<comment type="similarity">
    <text evidence="1">Belongs to the universal ribosomal protein uL5 family.</text>
</comment>
<feature type="compositionally biased region" description="Low complexity" evidence="5">
    <location>
        <begin position="53"/>
        <end position="64"/>
    </location>
</feature>
<dbReference type="GO" id="GO:1990904">
    <property type="term" value="C:ribonucleoprotein complex"/>
    <property type="evidence" value="ECO:0007669"/>
    <property type="project" value="UniProtKB-KW"/>
</dbReference>
<evidence type="ECO:0000313" key="8">
    <source>
        <dbReference type="Proteomes" id="UP000027920"/>
    </source>
</evidence>
<evidence type="ECO:0000256" key="3">
    <source>
        <dbReference type="ARBA" id="ARBA00023274"/>
    </source>
</evidence>
<evidence type="ECO:0000313" key="7">
    <source>
        <dbReference type="EMBL" id="KEF60614.1"/>
    </source>
</evidence>
<organism evidence="7 8">
    <name type="scientific">Exophiala aquamarina CBS 119918</name>
    <dbReference type="NCBI Taxonomy" id="1182545"/>
    <lineage>
        <taxon>Eukaryota</taxon>
        <taxon>Fungi</taxon>
        <taxon>Dikarya</taxon>
        <taxon>Ascomycota</taxon>
        <taxon>Pezizomycotina</taxon>
        <taxon>Eurotiomycetes</taxon>
        <taxon>Chaetothyriomycetidae</taxon>
        <taxon>Chaetothyriales</taxon>
        <taxon>Herpotrichiellaceae</taxon>
        <taxon>Exophiala</taxon>
    </lineage>
</organism>
<dbReference type="GO" id="GO:0006412">
    <property type="term" value="P:translation"/>
    <property type="evidence" value="ECO:0007669"/>
    <property type="project" value="InterPro"/>
</dbReference>
<dbReference type="GeneID" id="25277120"/>
<dbReference type="PANTHER" id="PTHR11994">
    <property type="entry name" value="60S RIBOSOMAL PROTEIN L11-RELATED"/>
    <property type="match status" value="1"/>
</dbReference>
<dbReference type="SUPFAM" id="SSF55282">
    <property type="entry name" value="RL5-like"/>
    <property type="match status" value="1"/>
</dbReference>
<dbReference type="Pfam" id="PF00673">
    <property type="entry name" value="Ribosomal_L5_C"/>
    <property type="match status" value="1"/>
</dbReference>
<dbReference type="Gene3D" id="3.30.1440.10">
    <property type="match status" value="1"/>
</dbReference>
<keyword evidence="2" id="KW-0689">Ribosomal protein</keyword>
<keyword evidence="3" id="KW-0687">Ribonucleoprotein</keyword>
<evidence type="ECO:0000256" key="2">
    <source>
        <dbReference type="ARBA" id="ARBA00022980"/>
    </source>
</evidence>
<comment type="caution">
    <text evidence="7">The sequence shown here is derived from an EMBL/GenBank/DDBJ whole genome shotgun (WGS) entry which is preliminary data.</text>
</comment>
<dbReference type="GO" id="GO:0005840">
    <property type="term" value="C:ribosome"/>
    <property type="evidence" value="ECO:0007669"/>
    <property type="project" value="UniProtKB-KW"/>
</dbReference>
<dbReference type="InterPro" id="IPR002132">
    <property type="entry name" value="Ribosomal_uL5"/>
</dbReference>
<gene>
    <name evidence="7" type="ORF">A1O9_02175</name>
</gene>
<protein>
    <recommendedName>
        <fullName evidence="4">Large ribosomal subunit protein uL5m</fullName>
    </recommendedName>
</protein>
<dbReference type="HOGENOM" id="CLU_061015_1_0_1"/>
<evidence type="ECO:0000256" key="1">
    <source>
        <dbReference type="ARBA" id="ARBA00008553"/>
    </source>
</evidence>
<dbReference type="FunFam" id="3.30.1440.10:FF:000001">
    <property type="entry name" value="50S ribosomal protein L5"/>
    <property type="match status" value="1"/>
</dbReference>
<dbReference type="GO" id="GO:0003735">
    <property type="term" value="F:structural constituent of ribosome"/>
    <property type="evidence" value="ECO:0007669"/>
    <property type="project" value="InterPro"/>
</dbReference>
<evidence type="ECO:0000256" key="4">
    <source>
        <dbReference type="ARBA" id="ARBA00040368"/>
    </source>
</evidence>
<dbReference type="OrthoDB" id="539541at2759"/>
<name>A0A072PKH3_9EURO</name>
<feature type="compositionally biased region" description="Polar residues" evidence="5">
    <location>
        <begin position="33"/>
        <end position="44"/>
    </location>
</feature>
<feature type="domain" description="Large ribosomal subunit protein uL5 C-terminal" evidence="6">
    <location>
        <begin position="250"/>
        <end position="348"/>
    </location>
</feature>
<feature type="region of interest" description="Disordered" evidence="5">
    <location>
        <begin position="16"/>
        <end position="117"/>
    </location>
</feature>
<proteinExistence type="inferred from homology"/>
<evidence type="ECO:0000256" key="5">
    <source>
        <dbReference type="SAM" id="MobiDB-lite"/>
    </source>
</evidence>
<keyword evidence="8" id="KW-1185">Reference proteome</keyword>
<accession>A0A072PKH3</accession>
<sequence length="354" mass="39930">MSNAAQPLRLVQTLRSMNNSTFRSRRMRSRRTLATQANRPSTSLDPELEEASSLRTISSSGSTLPKFDPLKSARSRKHQLPRSRYQFRDPKYDRGPLNPHQPLPPSNPGSREFIPGPFSSPRVEQFYHNIIAPDFMTMCYQHTPPGFRAVEKGPRLRSWVGDSPYFRNRSLRGPRGGDVLRLLRKPVTFRNVPMIERITVHSMISGALKNGSGYLHVAGMVLQAITNQRVTLHKARISESKFSLIRGRSVSMTCDLKGENMYHFLGKLINIVLPRIKDWNGVRATTGDGSGNLMFGFEPDVVSNFPEMEGNYDAYPPKLIPGMHITIHTTANCDKDARLLLQQLGVPFYGKIVN</sequence>
<dbReference type="RefSeq" id="XP_013263204.1">
    <property type="nucleotide sequence ID" value="XM_013407750.1"/>
</dbReference>
<reference evidence="7 8" key="1">
    <citation type="submission" date="2013-03" db="EMBL/GenBank/DDBJ databases">
        <title>The Genome Sequence of Exophiala aquamarina CBS 119918.</title>
        <authorList>
            <consortium name="The Broad Institute Genomics Platform"/>
            <person name="Cuomo C."/>
            <person name="de Hoog S."/>
            <person name="Gorbushina A."/>
            <person name="Walker B."/>
            <person name="Young S.K."/>
            <person name="Zeng Q."/>
            <person name="Gargeya S."/>
            <person name="Fitzgerald M."/>
            <person name="Haas B."/>
            <person name="Abouelleil A."/>
            <person name="Allen A.W."/>
            <person name="Alvarado L."/>
            <person name="Arachchi H.M."/>
            <person name="Berlin A.M."/>
            <person name="Chapman S.B."/>
            <person name="Gainer-Dewar J."/>
            <person name="Goldberg J."/>
            <person name="Griggs A."/>
            <person name="Gujja S."/>
            <person name="Hansen M."/>
            <person name="Howarth C."/>
            <person name="Imamovic A."/>
            <person name="Ireland A."/>
            <person name="Larimer J."/>
            <person name="McCowan C."/>
            <person name="Murphy C."/>
            <person name="Pearson M."/>
            <person name="Poon T.W."/>
            <person name="Priest M."/>
            <person name="Roberts A."/>
            <person name="Saif S."/>
            <person name="Shea T."/>
            <person name="Sisk P."/>
            <person name="Sykes S."/>
            <person name="Wortman J."/>
            <person name="Nusbaum C."/>
            <person name="Birren B."/>
        </authorList>
    </citation>
    <scope>NUCLEOTIDE SEQUENCE [LARGE SCALE GENOMIC DNA]</scope>
    <source>
        <strain evidence="7 8">CBS 119918</strain>
    </source>
</reference>
<evidence type="ECO:0000259" key="6">
    <source>
        <dbReference type="Pfam" id="PF00673"/>
    </source>
</evidence>
<dbReference type="STRING" id="1182545.A0A072PKH3"/>
<dbReference type="InterPro" id="IPR022803">
    <property type="entry name" value="Ribosomal_uL5_dom_sf"/>
</dbReference>